<name>A0A5C5U259_9GAMM</name>
<feature type="repeat" description="TPR" evidence="5">
    <location>
        <begin position="751"/>
        <end position="784"/>
    </location>
</feature>
<dbReference type="Proteomes" id="UP000315949">
    <property type="component" value="Unassembled WGS sequence"/>
</dbReference>
<dbReference type="InterPro" id="IPR017441">
    <property type="entry name" value="Protein_kinase_ATP_BS"/>
</dbReference>
<dbReference type="AlphaFoldDB" id="A0A5C5U259"/>
<evidence type="ECO:0000256" key="4">
    <source>
        <dbReference type="ARBA" id="ARBA00022840"/>
    </source>
</evidence>
<dbReference type="SUPFAM" id="SSF56112">
    <property type="entry name" value="Protein kinase-like (PK-like)"/>
    <property type="match status" value="1"/>
</dbReference>
<dbReference type="InterPro" id="IPR011990">
    <property type="entry name" value="TPR-like_helical_dom_sf"/>
</dbReference>
<dbReference type="Gene3D" id="1.25.40.10">
    <property type="entry name" value="Tetratricopeptide repeat domain"/>
    <property type="match status" value="3"/>
</dbReference>
<dbReference type="InterPro" id="IPR011009">
    <property type="entry name" value="Kinase-like_dom_sf"/>
</dbReference>
<dbReference type="PROSITE" id="PS00108">
    <property type="entry name" value="PROTEIN_KINASE_ST"/>
    <property type="match status" value="1"/>
</dbReference>
<dbReference type="Pfam" id="PF00069">
    <property type="entry name" value="Pkinase"/>
    <property type="match status" value="1"/>
</dbReference>
<dbReference type="InterPro" id="IPR000719">
    <property type="entry name" value="Prot_kinase_dom"/>
</dbReference>
<dbReference type="InterPro" id="IPR019734">
    <property type="entry name" value="TPR_rpt"/>
</dbReference>
<keyword evidence="10" id="KW-1185">Reference proteome</keyword>
<dbReference type="PANTHER" id="PTHR43289">
    <property type="entry name" value="MITOGEN-ACTIVATED PROTEIN KINASE KINASE KINASE 20-RELATED"/>
    <property type="match status" value="1"/>
</dbReference>
<evidence type="ECO:0000256" key="5">
    <source>
        <dbReference type="PROSITE-ProRule" id="PRU00339"/>
    </source>
</evidence>
<dbReference type="PROSITE" id="PS00107">
    <property type="entry name" value="PROTEIN_KINASE_ATP"/>
    <property type="match status" value="1"/>
</dbReference>
<dbReference type="PANTHER" id="PTHR43289:SF34">
    <property type="entry name" value="SERINE_THREONINE-PROTEIN KINASE YBDM-RELATED"/>
    <property type="match status" value="1"/>
</dbReference>
<feature type="binding site" evidence="6">
    <location>
        <position position="113"/>
    </location>
    <ligand>
        <name>ATP</name>
        <dbReference type="ChEBI" id="CHEBI:30616"/>
    </ligand>
</feature>
<dbReference type="OrthoDB" id="9801841at2"/>
<evidence type="ECO:0000256" key="7">
    <source>
        <dbReference type="SAM" id="Phobius"/>
    </source>
</evidence>
<comment type="caution">
    <text evidence="9">The sequence shown here is derived from an EMBL/GenBank/DDBJ whole genome shotgun (WGS) entry which is preliminary data.</text>
</comment>
<evidence type="ECO:0000313" key="10">
    <source>
        <dbReference type="Proteomes" id="UP000315949"/>
    </source>
</evidence>
<keyword evidence="3 9" id="KW-0418">Kinase</keyword>
<feature type="transmembrane region" description="Helical" evidence="7">
    <location>
        <begin position="372"/>
        <end position="393"/>
    </location>
</feature>
<keyword evidence="9" id="KW-0723">Serine/threonine-protein kinase</keyword>
<gene>
    <name evidence="9" type="ORF">FQY79_07240</name>
</gene>
<dbReference type="SMART" id="SM00028">
    <property type="entry name" value="TPR"/>
    <property type="match status" value="6"/>
</dbReference>
<evidence type="ECO:0000313" key="9">
    <source>
        <dbReference type="EMBL" id="TWT19632.1"/>
    </source>
</evidence>
<dbReference type="SMART" id="SM00220">
    <property type="entry name" value="S_TKc"/>
    <property type="match status" value="1"/>
</dbReference>
<dbReference type="Gene3D" id="1.10.510.10">
    <property type="entry name" value="Transferase(Phosphotransferase) domain 1"/>
    <property type="match status" value="1"/>
</dbReference>
<dbReference type="Pfam" id="PF13424">
    <property type="entry name" value="TPR_12"/>
    <property type="match status" value="2"/>
</dbReference>
<proteinExistence type="predicted"/>
<keyword evidence="7" id="KW-0812">Transmembrane</keyword>
<keyword evidence="2 6" id="KW-0547">Nucleotide-binding</keyword>
<sequence>MTKRAAGRAMEPDKLAQWRQADALFDQWLDLPGTGREAWLAALDAPEPVRRRLEQLIAAHLRPSAALDPASGGLAGRRLGGWTLEEELGRGGMAVVHRAWRERGVARQQAALKVLTLGALGAAGRERFQRETEILARLNHPNAAALVDSGVADDGTCWLAMPLVEGERIDRWCDAHAPDARAIVRLFLQVCSAVAYAHRNLVIHRDIKPSNVLVDDAGHARLLDFGIGQFADATGERTHTLWRALTPGYAAPEQLRGAPPGTPMDVYGLGALLHRLLTGRTPQSGAADGQATARPSLLVREASDAYHRHYVPLKSDLDRVLLKALAEEPEQRYATADALADDLRRWLDGLPVLAQTPGAGYRLRKFLRRNRLGVAASVLLVASVAGGVGATLWQAGQARREAEIARIQERRATAARDFMVQLFEANDPNASIDGPLTARDLLDQGAHRMSGAFGDTPALRAEMLVLLGDLYRRIQELDAAEPLLAEGIALAGETGDPVLVIHARLGKGLLDAAADRHLEALAEFDAVERALEGLGQVPGDRHGQLVMHRSRALTDVGKVPEAAAYAEAALARARNEPALPPEAMFFYLRALAAALSVQGHEQREEALLEEALALQSLDKLTPTERLPVHASLAGAALGRGDLEAALERSSEALALARRVYLPDHPARASLLDLHGVILTHLARFDEAVEAITESIAIREASRSQGSSLAAAYNNLALALDNAERDAEAEPHMIRAMELAGEVFGRDDPRYAIAVANLGNLYRQSGRHDEAETLLDQGLRMRREMLGPDHPYVAIGLVQMARLRLRQGRAAEALVLAGQASAIYRNAEHKDPRRLASTDEVRAVALAALGRVDEAETLFEQAIADARAAGVDNGVEWPRVMAARAELYARHRPAHAKAAVEDALRAHLEIYGESHPGTLRMHELAATLR</sequence>
<dbReference type="PROSITE" id="PS50005">
    <property type="entry name" value="TPR"/>
    <property type="match status" value="1"/>
</dbReference>
<keyword evidence="1" id="KW-0808">Transferase</keyword>
<keyword evidence="5" id="KW-0802">TPR repeat</keyword>
<keyword evidence="7" id="KW-0472">Membrane</keyword>
<dbReference type="InterPro" id="IPR008271">
    <property type="entry name" value="Ser/Thr_kinase_AS"/>
</dbReference>
<dbReference type="Pfam" id="PF13374">
    <property type="entry name" value="TPR_10"/>
    <property type="match status" value="1"/>
</dbReference>
<keyword evidence="7" id="KW-1133">Transmembrane helix</keyword>
<accession>A0A5C5U259</accession>
<keyword evidence="4 6" id="KW-0067">ATP-binding</keyword>
<evidence type="ECO:0000256" key="6">
    <source>
        <dbReference type="PROSITE-ProRule" id="PRU10141"/>
    </source>
</evidence>
<dbReference type="SUPFAM" id="SSF48452">
    <property type="entry name" value="TPR-like"/>
    <property type="match status" value="3"/>
</dbReference>
<reference evidence="9 10" key="1">
    <citation type="submission" date="2019-07" db="EMBL/GenBank/DDBJ databases">
        <title>Luteimonas sp. YD-1 nov., isolated from acidic soil.</title>
        <authorList>
            <person name="Zhou J."/>
        </authorList>
    </citation>
    <scope>NUCLEOTIDE SEQUENCE [LARGE SCALE GENOMIC DNA]</scope>
    <source>
        <strain evidence="9 10">YD-1</strain>
    </source>
</reference>
<dbReference type="GO" id="GO:0004674">
    <property type="term" value="F:protein serine/threonine kinase activity"/>
    <property type="evidence" value="ECO:0007669"/>
    <property type="project" value="UniProtKB-KW"/>
</dbReference>
<dbReference type="PROSITE" id="PS50011">
    <property type="entry name" value="PROTEIN_KINASE_DOM"/>
    <property type="match status" value="1"/>
</dbReference>
<evidence type="ECO:0000256" key="1">
    <source>
        <dbReference type="ARBA" id="ARBA00022679"/>
    </source>
</evidence>
<protein>
    <submittedName>
        <fullName evidence="9">Serine/threonine protein kinase</fullName>
    </submittedName>
</protein>
<dbReference type="CDD" id="cd14014">
    <property type="entry name" value="STKc_PknB_like"/>
    <property type="match status" value="1"/>
</dbReference>
<organism evidence="9 10">
    <name type="scientific">Luteimonas wenzhouensis</name>
    <dbReference type="NCBI Taxonomy" id="2599615"/>
    <lineage>
        <taxon>Bacteria</taxon>
        <taxon>Pseudomonadati</taxon>
        <taxon>Pseudomonadota</taxon>
        <taxon>Gammaproteobacteria</taxon>
        <taxon>Lysobacterales</taxon>
        <taxon>Lysobacteraceae</taxon>
        <taxon>Luteimonas</taxon>
    </lineage>
</organism>
<dbReference type="Gene3D" id="3.30.200.20">
    <property type="entry name" value="Phosphorylase Kinase, domain 1"/>
    <property type="match status" value="1"/>
</dbReference>
<evidence type="ECO:0000256" key="3">
    <source>
        <dbReference type="ARBA" id="ARBA00022777"/>
    </source>
</evidence>
<dbReference type="GO" id="GO:0005524">
    <property type="term" value="F:ATP binding"/>
    <property type="evidence" value="ECO:0007669"/>
    <property type="project" value="UniProtKB-UniRule"/>
</dbReference>
<evidence type="ECO:0000259" key="8">
    <source>
        <dbReference type="PROSITE" id="PS50011"/>
    </source>
</evidence>
<dbReference type="EMBL" id="VOHE01000003">
    <property type="protein sequence ID" value="TWT19632.1"/>
    <property type="molecule type" value="Genomic_DNA"/>
</dbReference>
<feature type="domain" description="Protein kinase" evidence="8">
    <location>
        <begin position="82"/>
        <end position="347"/>
    </location>
</feature>
<evidence type="ECO:0000256" key="2">
    <source>
        <dbReference type="ARBA" id="ARBA00022741"/>
    </source>
</evidence>